<dbReference type="OrthoDB" id="5984008at2759"/>
<dbReference type="GO" id="GO:0038023">
    <property type="term" value="F:signaling receptor activity"/>
    <property type="evidence" value="ECO:0007669"/>
    <property type="project" value="InterPro"/>
</dbReference>
<dbReference type="PRINTS" id="PR00177">
    <property type="entry name" value="NMDARECEPTOR"/>
</dbReference>
<evidence type="ECO:0000256" key="14">
    <source>
        <dbReference type="PIRSR" id="PIRSR601508-2"/>
    </source>
</evidence>
<keyword evidence="5 16" id="KW-0812">Transmembrane</keyword>
<dbReference type="Pfam" id="PF10613">
    <property type="entry name" value="Lig_chan-Glu_bd"/>
    <property type="match status" value="1"/>
</dbReference>
<dbReference type="Gene3D" id="3.40.190.10">
    <property type="entry name" value="Periplasmic binding protein-like II"/>
    <property type="match status" value="1"/>
</dbReference>
<evidence type="ECO:0000256" key="3">
    <source>
        <dbReference type="ARBA" id="ARBA00022448"/>
    </source>
</evidence>
<evidence type="ECO:0000256" key="11">
    <source>
        <dbReference type="ARBA" id="ARBA00023286"/>
    </source>
</evidence>
<protein>
    <recommendedName>
        <fullName evidence="21">Ionotropic receptor 93a</fullName>
    </recommendedName>
</protein>
<evidence type="ECO:0000256" key="6">
    <source>
        <dbReference type="ARBA" id="ARBA00022989"/>
    </source>
</evidence>
<feature type="disulfide bond" evidence="15">
    <location>
        <begin position="741"/>
        <end position="796"/>
    </location>
</feature>
<keyword evidence="4" id="KW-1003">Cell membrane</keyword>
<feature type="transmembrane region" description="Helical" evidence="16">
    <location>
        <begin position="819"/>
        <end position="840"/>
    </location>
</feature>
<evidence type="ECO:0008006" key="21">
    <source>
        <dbReference type="Google" id="ProtNLM"/>
    </source>
</evidence>
<evidence type="ECO:0000256" key="15">
    <source>
        <dbReference type="PIRSR" id="PIRSR601508-3"/>
    </source>
</evidence>
<dbReference type="SUPFAM" id="SSF53850">
    <property type="entry name" value="Periplasmic binding protein-like II"/>
    <property type="match status" value="1"/>
</dbReference>
<keyword evidence="7" id="KW-0406">Ion transport</keyword>
<keyword evidence="6 16" id="KW-1133">Transmembrane helix</keyword>
<dbReference type="Proteomes" id="UP001154078">
    <property type="component" value="Chromosome 3"/>
</dbReference>
<sequence>MQPVKTSETRPLLMRIAFSQLENRPPGRLKHSRHSARRICPTVGQADMPVLHAGRNMCVGPHAADSAKRIRAVCGTASLCLLGSLHDLTAIISIAPCSETWRLFKSAAEENLLHIAISEADCPRLPAVEAITIPIIKTGEEMPQILLDLRTSKIYKWKSSIIIYDDSISRDMTTRIIGCISHTTHIETQAASVSLMKLKSNSSFNEMRDNLKEILHSIRTNTMGRNFMIIVKYEFVETVMEYAKLFKLVHTKSQWLYVITDTNFKTHNIMRFKRLLKEGDNVAFVYNYTTIHNKCTSGIVCHSQEIVTSFSKALDEAIVDEFEVASQVSDEEWNAIRPSKAERRNWLLNKMKTDLLQNGICGNCTKWKFQTGETWGKEYSQNNTSESTADILSVGTWRPSDGPTITDELFPHITQGFRGKTLPVLTFHNPPWQIIRTNESGHIVEYKGLVFDIIKELANNLNFTYTVEIAKSTFKKETFTNVTDYAISETLTNEIPSVFYSLIQNKTIALGACAFTITEESKNFINFTIPITTQTYTFLVARPRELSRALLFISPFTGDTWLCLSAAIVFVGPILYYIHRCSPVYEYKGLPKRGGLSSIENCIWYMYGALLQQGGMHLPSADSARILVGSWWLVVLVVATTYCGNLVAFLTFPKIDIPITTTTELLAHRETVTWSLPPGSFLEKEIKQSGSKFKQIYDGRLKVKKTPELLKLIENGKHVFLDWKIRLQYIMKQQHLETDRCDLALGLEEFIDEQIALIVAQDSPYLNIINDEIKKLHQVGLIDKWLKDYLPKKDKCWKNRHIIEVNNHTVNMDDMQGSFFVLFFGFLVGFFIILMEKLWYHYMVERKKKIIQPFIS</sequence>
<comment type="similarity">
    <text evidence="2">Belongs to the glutamate-gated ion channel (TC 1.A.10.1) family.</text>
</comment>
<evidence type="ECO:0000256" key="12">
    <source>
        <dbReference type="ARBA" id="ARBA00023303"/>
    </source>
</evidence>
<feature type="binding site" evidence="13">
    <location>
        <position position="516"/>
    </location>
    <ligand>
        <name>L-glutamate</name>
        <dbReference type="ChEBI" id="CHEBI:29985"/>
    </ligand>
</feature>
<dbReference type="GO" id="GO:0005886">
    <property type="term" value="C:plasma membrane"/>
    <property type="evidence" value="ECO:0007669"/>
    <property type="project" value="UniProtKB-SubCell"/>
</dbReference>
<keyword evidence="9" id="KW-0675">Receptor</keyword>
<keyword evidence="8 16" id="KW-0472">Membrane</keyword>
<dbReference type="AlphaFoldDB" id="A0A9P0B160"/>
<evidence type="ECO:0000256" key="5">
    <source>
        <dbReference type="ARBA" id="ARBA00022692"/>
    </source>
</evidence>
<evidence type="ECO:0000256" key="7">
    <source>
        <dbReference type="ARBA" id="ARBA00023065"/>
    </source>
</evidence>
<evidence type="ECO:0000259" key="18">
    <source>
        <dbReference type="Pfam" id="PF10613"/>
    </source>
</evidence>
<dbReference type="FunFam" id="1.10.287.70:FF:000143">
    <property type="entry name" value="Probable glutamate receptor"/>
    <property type="match status" value="1"/>
</dbReference>
<keyword evidence="12" id="KW-0407">Ion channel</keyword>
<keyword evidence="20" id="KW-1185">Reference proteome</keyword>
<dbReference type="GO" id="GO:0015276">
    <property type="term" value="F:ligand-gated monoatomic ion channel activity"/>
    <property type="evidence" value="ECO:0007669"/>
    <property type="project" value="InterPro"/>
</dbReference>
<evidence type="ECO:0000256" key="2">
    <source>
        <dbReference type="ARBA" id="ARBA00008685"/>
    </source>
</evidence>
<keyword evidence="10" id="KW-0325">Glycoprotein</keyword>
<dbReference type="PANTHER" id="PTHR42643">
    <property type="entry name" value="IONOTROPIC RECEPTOR 20A-RELATED"/>
    <property type="match status" value="1"/>
</dbReference>
<dbReference type="Gene3D" id="3.40.50.2300">
    <property type="match status" value="1"/>
</dbReference>
<keyword evidence="15" id="KW-1015">Disulfide bond</keyword>
<dbReference type="InterPro" id="IPR019594">
    <property type="entry name" value="Glu/Gly-bd"/>
</dbReference>
<dbReference type="InterPro" id="IPR001508">
    <property type="entry name" value="Iono_Glu_rcpt_met"/>
</dbReference>
<feature type="transmembrane region" description="Helical" evidence="16">
    <location>
        <begin position="626"/>
        <end position="652"/>
    </location>
</feature>
<evidence type="ECO:0000256" key="4">
    <source>
        <dbReference type="ARBA" id="ARBA00022475"/>
    </source>
</evidence>
<name>A0A9P0B160_BRAAE</name>
<evidence type="ECO:0000259" key="17">
    <source>
        <dbReference type="Pfam" id="PF00060"/>
    </source>
</evidence>
<dbReference type="Pfam" id="PF00060">
    <property type="entry name" value="Lig_chan"/>
    <property type="match status" value="1"/>
</dbReference>
<keyword evidence="3" id="KW-0813">Transport</keyword>
<feature type="domain" description="Ionotropic glutamate receptor C-terminal" evidence="17">
    <location>
        <begin position="559"/>
        <end position="826"/>
    </location>
</feature>
<proteinExistence type="inferred from homology"/>
<feature type="domain" description="Ionotropic glutamate receptor L-glutamate and glycine-binding" evidence="18">
    <location>
        <begin position="420"/>
        <end position="543"/>
    </location>
</feature>
<feature type="site" description="Crucial to convey clamshell closure to channel opening" evidence="14">
    <location>
        <position position="659"/>
    </location>
</feature>
<evidence type="ECO:0000256" key="1">
    <source>
        <dbReference type="ARBA" id="ARBA00004651"/>
    </source>
</evidence>
<feature type="site" description="Interaction with the cone snail toxin Con-ikot-ikot" evidence="14">
    <location>
        <position position="687"/>
    </location>
</feature>
<feature type="transmembrane region" description="Helical" evidence="16">
    <location>
        <begin position="558"/>
        <end position="578"/>
    </location>
</feature>
<dbReference type="PANTHER" id="PTHR42643:SF24">
    <property type="entry name" value="IONOTROPIC RECEPTOR 60A"/>
    <property type="match status" value="1"/>
</dbReference>
<evidence type="ECO:0000313" key="19">
    <source>
        <dbReference type="EMBL" id="CAH0552900.1"/>
    </source>
</evidence>
<gene>
    <name evidence="19" type="ORF">MELIAE_LOCUS5029</name>
</gene>
<evidence type="ECO:0000256" key="16">
    <source>
        <dbReference type="SAM" id="Phobius"/>
    </source>
</evidence>
<accession>A0A9P0B160</accession>
<evidence type="ECO:0000256" key="10">
    <source>
        <dbReference type="ARBA" id="ARBA00023180"/>
    </source>
</evidence>
<dbReference type="EMBL" id="OV121134">
    <property type="protein sequence ID" value="CAH0552900.1"/>
    <property type="molecule type" value="Genomic_DNA"/>
</dbReference>
<evidence type="ECO:0000256" key="13">
    <source>
        <dbReference type="PIRSR" id="PIRSR601508-1"/>
    </source>
</evidence>
<feature type="site" description="Interaction with the cone snail toxin Con-ikot-ikot" evidence="14">
    <location>
        <position position="775"/>
    </location>
</feature>
<reference evidence="19" key="1">
    <citation type="submission" date="2021-12" db="EMBL/GenBank/DDBJ databases">
        <authorList>
            <person name="King R."/>
        </authorList>
    </citation>
    <scope>NUCLEOTIDE SEQUENCE</scope>
</reference>
<evidence type="ECO:0000313" key="20">
    <source>
        <dbReference type="Proteomes" id="UP001154078"/>
    </source>
</evidence>
<dbReference type="GO" id="GO:0050906">
    <property type="term" value="P:detection of stimulus involved in sensory perception"/>
    <property type="evidence" value="ECO:0007669"/>
    <property type="project" value="UniProtKB-ARBA"/>
</dbReference>
<dbReference type="InterPro" id="IPR052192">
    <property type="entry name" value="Insect_Ionotropic_Sensory_Rcpt"/>
</dbReference>
<dbReference type="InterPro" id="IPR001320">
    <property type="entry name" value="Iontro_rcpt_C"/>
</dbReference>
<dbReference type="Gene3D" id="1.10.287.70">
    <property type="match status" value="1"/>
</dbReference>
<evidence type="ECO:0000256" key="8">
    <source>
        <dbReference type="ARBA" id="ARBA00023136"/>
    </source>
</evidence>
<comment type="subcellular location">
    <subcellularLocation>
        <location evidence="1">Cell membrane</location>
        <topology evidence="1">Multi-pass membrane protein</topology>
    </subcellularLocation>
</comment>
<evidence type="ECO:0000256" key="9">
    <source>
        <dbReference type="ARBA" id="ARBA00023170"/>
    </source>
</evidence>
<keyword evidence="11" id="KW-1071">Ligand-gated ion channel</keyword>
<organism evidence="19 20">
    <name type="scientific">Brassicogethes aeneus</name>
    <name type="common">Rape pollen beetle</name>
    <name type="synonym">Meligethes aeneus</name>
    <dbReference type="NCBI Taxonomy" id="1431903"/>
    <lineage>
        <taxon>Eukaryota</taxon>
        <taxon>Metazoa</taxon>
        <taxon>Ecdysozoa</taxon>
        <taxon>Arthropoda</taxon>
        <taxon>Hexapoda</taxon>
        <taxon>Insecta</taxon>
        <taxon>Pterygota</taxon>
        <taxon>Neoptera</taxon>
        <taxon>Endopterygota</taxon>
        <taxon>Coleoptera</taxon>
        <taxon>Polyphaga</taxon>
        <taxon>Cucujiformia</taxon>
        <taxon>Nitidulidae</taxon>
        <taxon>Meligethinae</taxon>
        <taxon>Brassicogethes</taxon>
    </lineage>
</organism>